<feature type="domain" description="Gfo/Idh/MocA-like oxidoreductase N-terminal" evidence="3">
    <location>
        <begin position="3"/>
        <end position="119"/>
    </location>
</feature>
<dbReference type="Gene3D" id="3.30.360.10">
    <property type="entry name" value="Dihydrodipicolinate Reductase, domain 2"/>
    <property type="match status" value="1"/>
</dbReference>
<dbReference type="InterPro" id="IPR036291">
    <property type="entry name" value="NAD(P)-bd_dom_sf"/>
</dbReference>
<evidence type="ECO:0000256" key="1">
    <source>
        <dbReference type="ARBA" id="ARBA00010928"/>
    </source>
</evidence>
<feature type="domain" description="Gfo/Idh/MocA-like oxidoreductase C-terminal" evidence="4">
    <location>
        <begin position="133"/>
        <end position="348"/>
    </location>
</feature>
<keyword evidence="2" id="KW-0560">Oxidoreductase</keyword>
<dbReference type="PANTHER" id="PTHR43708:SF5">
    <property type="entry name" value="CONSERVED EXPRESSED OXIDOREDUCTASE (EUROFUNG)-RELATED"/>
    <property type="match status" value="1"/>
</dbReference>
<dbReference type="InterPro" id="IPR000683">
    <property type="entry name" value="Gfo/Idh/MocA-like_OxRdtase_N"/>
</dbReference>
<evidence type="ECO:0000256" key="2">
    <source>
        <dbReference type="ARBA" id="ARBA00023002"/>
    </source>
</evidence>
<comment type="similarity">
    <text evidence="1">Belongs to the Gfo/Idh/MocA family.</text>
</comment>
<evidence type="ECO:0000259" key="4">
    <source>
        <dbReference type="Pfam" id="PF02894"/>
    </source>
</evidence>
<dbReference type="PANTHER" id="PTHR43708">
    <property type="entry name" value="CONSERVED EXPRESSED OXIDOREDUCTASE (EUROFUNG)"/>
    <property type="match status" value="1"/>
</dbReference>
<protein>
    <recommendedName>
        <fullName evidence="7">Oxidoreductase</fullName>
    </recommendedName>
</protein>
<dbReference type="RefSeq" id="WP_069313127.1">
    <property type="nucleotide sequence ID" value="NZ_MDTU01000001.1"/>
</dbReference>
<dbReference type="Gene3D" id="3.40.50.720">
    <property type="entry name" value="NAD(P)-binding Rossmann-like Domain"/>
    <property type="match status" value="1"/>
</dbReference>
<name>A0ABX3A7B9_9GAMM</name>
<evidence type="ECO:0008006" key="7">
    <source>
        <dbReference type="Google" id="ProtNLM"/>
    </source>
</evidence>
<sequence length="348" mass="39465">MMIRVAIVGFGLSGRVFHAPFIHILEGYQLTHVVTSRQQEVNALYPDVAVIDSTEALFKQKCVDLVIITTPNEQHFPMAKAALLSGHHVVTEKPFVIDSKQGKELVQLAERRNRILSVYQNRRFDTAMLTLQRLITEQRLGEIMQYEAHFDRFRPYAEQSKWRQQDRPGSGILFDLGSHLIDQALMLFGQPERVFADLAIQAEDGKTNDYVHLIFSYQSRRVILHMGSVVSSQTPHLSVQGTRGSLIINQLDPQEGLLRAGNLPGDANWQQVMNDQQALLNLAQENTVNITPEKIDCQPGDYRRFYQQLASCIENNTENPVSAKSALKTIELIEACYLSHAQGRWITL</sequence>
<evidence type="ECO:0000313" key="6">
    <source>
        <dbReference type="Proteomes" id="UP000094329"/>
    </source>
</evidence>
<evidence type="ECO:0000313" key="5">
    <source>
        <dbReference type="EMBL" id="ODN43330.1"/>
    </source>
</evidence>
<gene>
    <name evidence="5" type="ORF">BGC07_10850</name>
</gene>
<organism evidence="5 6">
    <name type="scientific">Piscirickettsia litoralis</name>
    <dbReference type="NCBI Taxonomy" id="1891921"/>
    <lineage>
        <taxon>Bacteria</taxon>
        <taxon>Pseudomonadati</taxon>
        <taxon>Pseudomonadota</taxon>
        <taxon>Gammaproteobacteria</taxon>
        <taxon>Thiotrichales</taxon>
        <taxon>Piscirickettsiaceae</taxon>
        <taxon>Piscirickettsia</taxon>
    </lineage>
</organism>
<dbReference type="Pfam" id="PF01408">
    <property type="entry name" value="GFO_IDH_MocA"/>
    <property type="match status" value="1"/>
</dbReference>
<dbReference type="SUPFAM" id="SSF51735">
    <property type="entry name" value="NAD(P)-binding Rossmann-fold domains"/>
    <property type="match status" value="1"/>
</dbReference>
<evidence type="ECO:0000259" key="3">
    <source>
        <dbReference type="Pfam" id="PF01408"/>
    </source>
</evidence>
<dbReference type="EMBL" id="MDTU01000001">
    <property type="protein sequence ID" value="ODN43330.1"/>
    <property type="molecule type" value="Genomic_DNA"/>
</dbReference>
<dbReference type="InterPro" id="IPR051317">
    <property type="entry name" value="Gfo/Idh/MocA_oxidoreduct"/>
</dbReference>
<proteinExistence type="inferred from homology"/>
<dbReference type="Pfam" id="PF02894">
    <property type="entry name" value="GFO_IDH_MocA_C"/>
    <property type="match status" value="1"/>
</dbReference>
<accession>A0ABX3A7B9</accession>
<comment type="caution">
    <text evidence="5">The sequence shown here is derived from an EMBL/GenBank/DDBJ whole genome shotgun (WGS) entry which is preliminary data.</text>
</comment>
<dbReference type="Proteomes" id="UP000094329">
    <property type="component" value="Unassembled WGS sequence"/>
</dbReference>
<reference evidence="5 6" key="1">
    <citation type="submission" date="2016-08" db="EMBL/GenBank/DDBJ databases">
        <title>Draft genome sequence of Candidatus Piscirickettsia litoralis, from seawater.</title>
        <authorList>
            <person name="Wan X."/>
            <person name="Lee A.J."/>
            <person name="Hou S."/>
            <person name="Donachie S.P."/>
        </authorList>
    </citation>
    <scope>NUCLEOTIDE SEQUENCE [LARGE SCALE GENOMIC DNA]</scope>
    <source>
        <strain evidence="5 6">Y2</strain>
    </source>
</reference>
<dbReference type="InterPro" id="IPR004104">
    <property type="entry name" value="Gfo/Idh/MocA-like_OxRdtase_C"/>
</dbReference>
<keyword evidence="6" id="KW-1185">Reference proteome</keyword>